<feature type="binding site" evidence="7">
    <location>
        <begin position="129"/>
        <end position="133"/>
    </location>
    <ligand>
        <name>NADP(+)</name>
        <dbReference type="ChEBI" id="CHEBI:58349"/>
    </ligand>
</feature>
<proteinExistence type="inferred from homology"/>
<feature type="binding site" evidence="7">
    <location>
        <position position="237"/>
    </location>
    <ligand>
        <name>NADP(+)</name>
        <dbReference type="ChEBI" id="CHEBI:58349"/>
    </ligand>
</feature>
<dbReference type="PANTHER" id="PTHR21089:SF1">
    <property type="entry name" value="BIFUNCTIONAL 3-DEHYDROQUINATE DEHYDRATASE_SHIKIMATE DEHYDROGENASE, CHLOROPLASTIC"/>
    <property type="match status" value="1"/>
</dbReference>
<dbReference type="HAMAP" id="MF_00222">
    <property type="entry name" value="Shikimate_DH_AroE"/>
    <property type="match status" value="1"/>
</dbReference>
<evidence type="ECO:0000256" key="5">
    <source>
        <dbReference type="ARBA" id="ARBA00023141"/>
    </source>
</evidence>
<dbReference type="InterPro" id="IPR022893">
    <property type="entry name" value="Shikimate_DH_fam"/>
</dbReference>
<dbReference type="EC" id="1.1.1.25" evidence="2 7"/>
<evidence type="ECO:0000313" key="11">
    <source>
        <dbReference type="Proteomes" id="UP001156703"/>
    </source>
</evidence>
<feature type="active site" description="Proton acceptor" evidence="7">
    <location>
        <position position="70"/>
    </location>
</feature>
<feature type="binding site" evidence="7">
    <location>
        <begin position="18"/>
        <end position="20"/>
    </location>
    <ligand>
        <name>shikimate</name>
        <dbReference type="ChEBI" id="CHEBI:36208"/>
    </ligand>
</feature>
<comment type="similarity">
    <text evidence="7">Belongs to the shikimate dehydrogenase family.</text>
</comment>
<evidence type="ECO:0000256" key="6">
    <source>
        <dbReference type="ARBA" id="ARBA00049442"/>
    </source>
</evidence>
<dbReference type="Pfam" id="PF01488">
    <property type="entry name" value="Shikimate_DH"/>
    <property type="match status" value="1"/>
</dbReference>
<dbReference type="Gene3D" id="3.40.50.10860">
    <property type="entry name" value="Leucine Dehydrogenase, chain A, domain 1"/>
    <property type="match status" value="1"/>
</dbReference>
<reference evidence="11" key="1">
    <citation type="journal article" date="2019" name="Int. J. Syst. Evol. Microbiol.">
        <title>The Global Catalogue of Microorganisms (GCM) 10K type strain sequencing project: providing services to taxonomists for standard genome sequencing and annotation.</title>
        <authorList>
            <consortium name="The Broad Institute Genomics Platform"/>
            <consortium name="The Broad Institute Genome Sequencing Center for Infectious Disease"/>
            <person name="Wu L."/>
            <person name="Ma J."/>
        </authorList>
    </citation>
    <scope>NUCLEOTIDE SEQUENCE [LARGE SCALE GENOMIC DNA]</scope>
    <source>
        <strain evidence="11">NBRC 102146</strain>
    </source>
</reference>
<comment type="pathway">
    <text evidence="1 7">Metabolic intermediate biosynthesis; chorismate biosynthesis; chorismate from D-erythrose 4-phosphate and phosphoenolpyruvate: step 4/7.</text>
</comment>
<evidence type="ECO:0000256" key="7">
    <source>
        <dbReference type="HAMAP-Rule" id="MF_00222"/>
    </source>
</evidence>
<dbReference type="Pfam" id="PF08501">
    <property type="entry name" value="Shikimate_dh_N"/>
    <property type="match status" value="1"/>
</dbReference>
<feature type="domain" description="Shikimate dehydrogenase substrate binding N-terminal" evidence="9">
    <location>
        <begin position="10"/>
        <end position="93"/>
    </location>
</feature>
<keyword evidence="3 7" id="KW-0521">NADP</keyword>
<evidence type="ECO:0000313" key="10">
    <source>
        <dbReference type="EMBL" id="GLR46764.1"/>
    </source>
</evidence>
<gene>
    <name evidence="7 10" type="primary">aroE</name>
    <name evidence="10" type="ORF">GCM10007925_04750</name>
</gene>
<keyword evidence="5 7" id="KW-0057">Aromatic amino acid biosynthesis</keyword>
<feature type="binding site" evidence="7">
    <location>
        <position position="66"/>
    </location>
    <ligand>
        <name>shikimate</name>
        <dbReference type="ChEBI" id="CHEBI:36208"/>
    </ligand>
</feature>
<comment type="catalytic activity">
    <reaction evidence="6 7">
        <text>shikimate + NADP(+) = 3-dehydroshikimate + NADPH + H(+)</text>
        <dbReference type="Rhea" id="RHEA:17737"/>
        <dbReference type="ChEBI" id="CHEBI:15378"/>
        <dbReference type="ChEBI" id="CHEBI:16630"/>
        <dbReference type="ChEBI" id="CHEBI:36208"/>
        <dbReference type="ChEBI" id="CHEBI:57783"/>
        <dbReference type="ChEBI" id="CHEBI:58349"/>
        <dbReference type="EC" id="1.1.1.25"/>
    </reaction>
</comment>
<feature type="binding site" evidence="7">
    <location>
        <position position="107"/>
    </location>
    <ligand>
        <name>shikimate</name>
        <dbReference type="ChEBI" id="CHEBI:36208"/>
    </ligand>
</feature>
<evidence type="ECO:0000256" key="3">
    <source>
        <dbReference type="ARBA" id="ARBA00022857"/>
    </source>
</evidence>
<dbReference type="Proteomes" id="UP001156703">
    <property type="component" value="Unassembled WGS sequence"/>
</dbReference>
<comment type="function">
    <text evidence="7">Involved in the biosynthesis of the chorismate, which leads to the biosynthesis of aromatic amino acids. Catalyzes the reversible NADPH linked reduction of 3-dehydroshikimate (DHSA) to yield shikimate (SA).</text>
</comment>
<protein>
    <recommendedName>
        <fullName evidence="2 7">Shikimate dehydrogenase (NADP(+))</fullName>
        <shortName evidence="7">SDH</shortName>
        <ecNumber evidence="2 7">1.1.1.25</ecNumber>
    </recommendedName>
</protein>
<evidence type="ECO:0000259" key="9">
    <source>
        <dbReference type="Pfam" id="PF08501"/>
    </source>
</evidence>
<dbReference type="SUPFAM" id="SSF53223">
    <property type="entry name" value="Aminoacid dehydrogenase-like, N-terminal domain"/>
    <property type="match status" value="1"/>
</dbReference>
<feature type="binding site" evidence="7">
    <location>
        <position position="244"/>
    </location>
    <ligand>
        <name>shikimate</name>
        <dbReference type="ChEBI" id="CHEBI:36208"/>
    </ligand>
</feature>
<dbReference type="InterPro" id="IPR036291">
    <property type="entry name" value="NAD(P)-bd_dom_sf"/>
</dbReference>
<sequence length="271" mass="28678">MTSSRPYAEVIGDPIAHSKSPLIHRHWLGKLGLDADYRAWRVAPGELADYLAARRDDPDWRGCNVTMPHKQAILALLDSVDPSAAAIGAVNTVGRNADGRLHGQNTDLHGIHRSLEGVRLEDAEVVLVGAGGAARPAAYALRRAGVRRLTILTRDPAKGRRLADQLFPGAEIGALASEPAGDLLVNATPLGMAGQPWPRLPLGGLAPGAMVFDMVYAPARTELLVDAHARGFRTVGGATMLLFQAAQAFATFFGKPAPIDLGDGLVEQLTA</sequence>
<name>A0ABQ5Z7L3_9SPHN</name>
<keyword evidence="7" id="KW-0028">Amino-acid biosynthesis</keyword>
<dbReference type="InterPro" id="IPR046346">
    <property type="entry name" value="Aminoacid_DH-like_N_sf"/>
</dbReference>
<dbReference type="InterPro" id="IPR013708">
    <property type="entry name" value="Shikimate_DH-bd_N"/>
</dbReference>
<dbReference type="EMBL" id="BSOO01000003">
    <property type="protein sequence ID" value="GLR46764.1"/>
    <property type="molecule type" value="Genomic_DNA"/>
</dbReference>
<evidence type="ECO:0000256" key="4">
    <source>
        <dbReference type="ARBA" id="ARBA00023002"/>
    </source>
</evidence>
<accession>A0ABQ5Z7L3</accession>
<keyword evidence="4 7" id="KW-0560">Oxidoreductase</keyword>
<feature type="binding site" evidence="7">
    <location>
        <position position="91"/>
    </location>
    <ligand>
        <name>shikimate</name>
        <dbReference type="ChEBI" id="CHEBI:36208"/>
    </ligand>
</feature>
<comment type="caution">
    <text evidence="10">The sequence shown here is derived from an EMBL/GenBank/DDBJ whole genome shotgun (WGS) entry which is preliminary data.</text>
</comment>
<organism evidence="10 11">
    <name type="scientific">Sphingomonas astaxanthinifaciens DSM 22298</name>
    <dbReference type="NCBI Taxonomy" id="1123267"/>
    <lineage>
        <taxon>Bacteria</taxon>
        <taxon>Pseudomonadati</taxon>
        <taxon>Pseudomonadota</taxon>
        <taxon>Alphaproteobacteria</taxon>
        <taxon>Sphingomonadales</taxon>
        <taxon>Sphingomonadaceae</taxon>
        <taxon>Sphingomonas</taxon>
    </lineage>
</organism>
<comment type="caution">
    <text evidence="7">Lacks conserved residue(s) required for the propagation of feature annotation.</text>
</comment>
<dbReference type="PANTHER" id="PTHR21089">
    <property type="entry name" value="SHIKIMATE DEHYDROGENASE"/>
    <property type="match status" value="1"/>
</dbReference>
<feature type="binding site" evidence="7">
    <location>
        <position position="214"/>
    </location>
    <ligand>
        <name>NADP(+)</name>
        <dbReference type="ChEBI" id="CHEBI:58349"/>
    </ligand>
</feature>
<feature type="binding site" evidence="7">
    <location>
        <position position="216"/>
    </location>
    <ligand>
        <name>shikimate</name>
        <dbReference type="ChEBI" id="CHEBI:36208"/>
    </ligand>
</feature>
<dbReference type="InterPro" id="IPR006151">
    <property type="entry name" value="Shikm_DH/Glu-tRNA_Rdtase"/>
</dbReference>
<comment type="subunit">
    <text evidence="7">Homodimer.</text>
</comment>
<evidence type="ECO:0000256" key="1">
    <source>
        <dbReference type="ARBA" id="ARBA00004871"/>
    </source>
</evidence>
<evidence type="ECO:0000259" key="8">
    <source>
        <dbReference type="Pfam" id="PF01488"/>
    </source>
</evidence>
<evidence type="ECO:0000256" key="2">
    <source>
        <dbReference type="ARBA" id="ARBA00012962"/>
    </source>
</evidence>
<feature type="domain" description="Quinate/shikimate 5-dehydrogenase/glutamyl-tRNA reductase" evidence="8">
    <location>
        <begin position="119"/>
        <end position="173"/>
    </location>
</feature>
<dbReference type="Gene3D" id="3.40.50.720">
    <property type="entry name" value="NAD(P)-binding Rossmann-like Domain"/>
    <property type="match status" value="1"/>
</dbReference>
<keyword evidence="11" id="KW-1185">Reference proteome</keyword>
<dbReference type="SUPFAM" id="SSF51735">
    <property type="entry name" value="NAD(P)-binding Rossmann-fold domains"/>
    <property type="match status" value="1"/>
</dbReference>
<dbReference type="RefSeq" id="WP_029941687.1">
    <property type="nucleotide sequence ID" value="NZ_BSOO01000003.1"/>
</dbReference>